<dbReference type="GO" id="GO:0019134">
    <property type="term" value="F:glucosamine-1-phosphate N-acetyltransferase activity"/>
    <property type="evidence" value="ECO:0007669"/>
    <property type="project" value="UniProtKB-UniRule"/>
</dbReference>
<dbReference type="InterPro" id="IPR029044">
    <property type="entry name" value="Nucleotide-diphossugar_trans"/>
</dbReference>
<feature type="binding site" evidence="18">
    <location>
        <position position="351"/>
    </location>
    <ligand>
        <name>UDP-N-acetyl-alpha-D-glucosamine</name>
        <dbReference type="ChEBI" id="CHEBI:57705"/>
    </ligand>
</feature>
<feature type="region of interest" description="Pyrophosphorylase" evidence="18">
    <location>
        <begin position="1"/>
        <end position="230"/>
    </location>
</feature>
<dbReference type="SUPFAM" id="SSF53448">
    <property type="entry name" value="Nucleotide-diphospho-sugar transferases"/>
    <property type="match status" value="1"/>
</dbReference>
<evidence type="ECO:0000256" key="17">
    <source>
        <dbReference type="ARBA" id="ARBA00049628"/>
    </source>
</evidence>
<dbReference type="Gene3D" id="3.90.550.10">
    <property type="entry name" value="Spore Coat Polysaccharide Biosynthesis Protein SpsA, Chain A"/>
    <property type="match status" value="1"/>
</dbReference>
<dbReference type="GO" id="GO:0003977">
    <property type="term" value="F:UDP-N-acetylglucosamine diphosphorylase activity"/>
    <property type="evidence" value="ECO:0007669"/>
    <property type="project" value="UniProtKB-UniRule"/>
</dbReference>
<comment type="pathway">
    <text evidence="18">Nucleotide-sugar biosynthesis; UDP-N-acetyl-alpha-D-glucosamine biosynthesis; N-acetyl-alpha-D-glucosamine 1-phosphate from alpha-D-glucosamine 6-phosphate (route II): step 2/2.</text>
</comment>
<dbReference type="GO" id="GO:0016020">
    <property type="term" value="C:membrane"/>
    <property type="evidence" value="ECO:0007669"/>
    <property type="project" value="GOC"/>
</dbReference>
<feature type="binding site" evidence="18">
    <location>
        <position position="423"/>
    </location>
    <ligand>
        <name>acetyl-CoA</name>
        <dbReference type="ChEBI" id="CHEBI:57288"/>
    </ligand>
</feature>
<keyword evidence="11 18" id="KW-0573">Peptidoglycan synthesis</keyword>
<comment type="similarity">
    <text evidence="3 18">In the N-terminal section; belongs to the N-acetylglucosamine-1-phosphate uridyltransferase family.</text>
</comment>
<feature type="binding site" evidence="18">
    <location>
        <position position="440"/>
    </location>
    <ligand>
        <name>acetyl-CoA</name>
        <dbReference type="ChEBI" id="CHEBI:57288"/>
    </ligand>
</feature>
<evidence type="ECO:0000259" key="19">
    <source>
        <dbReference type="Pfam" id="PF12804"/>
    </source>
</evidence>
<dbReference type="CDD" id="cd02540">
    <property type="entry name" value="GT2_GlmU_N_bac"/>
    <property type="match status" value="1"/>
</dbReference>
<comment type="caution">
    <text evidence="18">Lacks conserved residue(s) required for the propagation of feature annotation.</text>
</comment>
<keyword evidence="12 18" id="KW-0511">Multifunctional enzyme</keyword>
<keyword evidence="14 18" id="KW-0961">Cell wall biogenesis/degradation</keyword>
<evidence type="ECO:0000256" key="15">
    <source>
        <dbReference type="ARBA" id="ARBA00048247"/>
    </source>
</evidence>
<dbReference type="GO" id="GO:0005737">
    <property type="term" value="C:cytoplasm"/>
    <property type="evidence" value="ECO:0007669"/>
    <property type="project" value="UniProtKB-SubCell"/>
</dbReference>
<keyword evidence="21" id="KW-1185">Reference proteome</keyword>
<dbReference type="EC" id="2.3.1.157" evidence="18"/>
<evidence type="ECO:0000256" key="10">
    <source>
        <dbReference type="ARBA" id="ARBA00022960"/>
    </source>
</evidence>
<sequence length="459" mass="49461">MSTRYAIVLAAGKGTRMKSELYKVLHQICGKPMIRHVIDEIGQAQFSKTFVVVGHGAEDVRSCVGEDAECILQKEQLGTAHAVLQASRQLGGLDGTTIVLCGDAPLITHETIEKLVDFQERQHADAAVLTATLDNPAGYGRVIRSESGSLAKIVEDKDATAEEKRVREINAGVYSFNNRLLFELLGKVGNDNAQGEYYLPDVIALLVKASRKVLALKTEHFEETVGVNNRIQLAAAEKYMRARINRKHMEQGVTLIDPDTTYLSADCSIGSDTVIYPGTVVKGHTQIGSGCTVGPHTEIIDCEIGSGTQVDQSVLEDSWIGNDVQIGPFAHIRPLSKIHNEAKIGNFVEVKKSEIGSRSKASHLTYLGDATLGEDVNMGCGTITVNYDGKNKFATKIGNGAFIGCNANLVAPVTIGDGAFVAAGSTITESVNADALAIARSRQTNKEKYALKLNYRTNN</sequence>
<comment type="catalytic activity">
    <reaction evidence="15 18">
        <text>alpha-D-glucosamine 1-phosphate + acetyl-CoA = N-acetyl-alpha-D-glucosamine 1-phosphate + CoA + H(+)</text>
        <dbReference type="Rhea" id="RHEA:13725"/>
        <dbReference type="ChEBI" id="CHEBI:15378"/>
        <dbReference type="ChEBI" id="CHEBI:57287"/>
        <dbReference type="ChEBI" id="CHEBI:57288"/>
        <dbReference type="ChEBI" id="CHEBI:57776"/>
        <dbReference type="ChEBI" id="CHEBI:58516"/>
        <dbReference type="EC" id="2.3.1.157"/>
    </reaction>
</comment>
<feature type="binding site" evidence="18">
    <location>
        <begin position="9"/>
        <end position="12"/>
    </location>
    <ligand>
        <name>UDP-N-acetyl-alpha-D-glucosamine</name>
        <dbReference type="ChEBI" id="CHEBI:57705"/>
    </ligand>
</feature>
<feature type="region of interest" description="Linker" evidence="18">
    <location>
        <begin position="231"/>
        <end position="251"/>
    </location>
</feature>
<comment type="pathway">
    <text evidence="18">Nucleotide-sugar biosynthesis; UDP-N-acetyl-alpha-D-glucosamine biosynthesis; UDP-N-acetyl-alpha-D-glucosamine from N-acetyl-alpha-D-glucosamine 1-phosphate: step 1/1.</text>
</comment>
<dbReference type="CDD" id="cd03353">
    <property type="entry name" value="LbH_GlmU_C"/>
    <property type="match status" value="1"/>
</dbReference>
<dbReference type="PANTHER" id="PTHR43584:SF3">
    <property type="entry name" value="BIFUNCTIONAL PROTEIN GLMU"/>
    <property type="match status" value="1"/>
</dbReference>
<dbReference type="PROSITE" id="PS00101">
    <property type="entry name" value="HEXAPEP_TRANSFERASES"/>
    <property type="match status" value="1"/>
</dbReference>
<dbReference type="SUPFAM" id="SSF51161">
    <property type="entry name" value="Trimeric LpxA-like enzymes"/>
    <property type="match status" value="1"/>
</dbReference>
<dbReference type="EC" id="2.7.7.23" evidence="18"/>
<dbReference type="GO" id="GO:0009245">
    <property type="term" value="P:lipid A biosynthetic process"/>
    <property type="evidence" value="ECO:0007669"/>
    <property type="project" value="UniProtKB-UniRule"/>
</dbReference>
<comment type="catalytic activity">
    <reaction evidence="16 18">
        <text>N-acetyl-alpha-D-glucosamine 1-phosphate + UTP + H(+) = UDP-N-acetyl-alpha-D-glucosamine + diphosphate</text>
        <dbReference type="Rhea" id="RHEA:13509"/>
        <dbReference type="ChEBI" id="CHEBI:15378"/>
        <dbReference type="ChEBI" id="CHEBI:33019"/>
        <dbReference type="ChEBI" id="CHEBI:46398"/>
        <dbReference type="ChEBI" id="CHEBI:57705"/>
        <dbReference type="ChEBI" id="CHEBI:57776"/>
        <dbReference type="EC" id="2.7.7.23"/>
    </reaction>
</comment>
<dbReference type="GO" id="GO:0000902">
    <property type="term" value="P:cell morphogenesis"/>
    <property type="evidence" value="ECO:0007669"/>
    <property type="project" value="UniProtKB-UniRule"/>
</dbReference>
<feature type="binding site" evidence="18">
    <location>
        <position position="155"/>
    </location>
    <ligand>
        <name>UDP-N-acetyl-alpha-D-glucosamine</name>
        <dbReference type="ChEBI" id="CHEBI:57705"/>
    </ligand>
</feature>
<feature type="binding site" evidence="18">
    <location>
        <begin position="386"/>
        <end position="387"/>
    </location>
    <ligand>
        <name>acetyl-CoA</name>
        <dbReference type="ChEBI" id="CHEBI:57288"/>
    </ligand>
</feature>
<feature type="binding site" evidence="18">
    <location>
        <begin position="78"/>
        <end position="79"/>
    </location>
    <ligand>
        <name>UDP-N-acetyl-alpha-D-glucosamine</name>
        <dbReference type="ChEBI" id="CHEBI:57705"/>
    </ligand>
</feature>
<evidence type="ECO:0000256" key="14">
    <source>
        <dbReference type="ARBA" id="ARBA00023316"/>
    </source>
</evidence>
<dbReference type="InterPro" id="IPR001451">
    <property type="entry name" value="Hexapep"/>
</dbReference>
<evidence type="ECO:0000256" key="4">
    <source>
        <dbReference type="ARBA" id="ARBA00022490"/>
    </source>
</evidence>
<dbReference type="GO" id="GO:0000287">
    <property type="term" value="F:magnesium ion binding"/>
    <property type="evidence" value="ECO:0007669"/>
    <property type="project" value="UniProtKB-UniRule"/>
</dbReference>
<organism evidence="20 21">
    <name type="scientific">Sporolactobacillus shoreae</name>
    <dbReference type="NCBI Taxonomy" id="1465501"/>
    <lineage>
        <taxon>Bacteria</taxon>
        <taxon>Bacillati</taxon>
        <taxon>Bacillota</taxon>
        <taxon>Bacilli</taxon>
        <taxon>Bacillales</taxon>
        <taxon>Sporolactobacillaceae</taxon>
        <taxon>Sporolactobacillus</taxon>
    </lineage>
</organism>
<evidence type="ECO:0000313" key="21">
    <source>
        <dbReference type="Proteomes" id="UP000298347"/>
    </source>
</evidence>
<comment type="function">
    <text evidence="17 18">Catalyzes the last two sequential reactions in the de novo biosynthetic pathway for UDP-N-acetylglucosamine (UDP-GlcNAc). The C-terminal domain catalyzes the transfer of acetyl group from acetyl coenzyme A to glucosamine-1-phosphate (GlcN-1-P) to produce N-acetylglucosamine-1-phosphate (GlcNAc-1-P), which is converted into UDP-GlcNAc by the transfer of uridine 5-monophosphate (from uridine 5-triphosphate), a reaction catalyzed by the N-terminal domain.</text>
</comment>
<dbReference type="InterPro" id="IPR025877">
    <property type="entry name" value="MobA-like_NTP_Trfase"/>
</dbReference>
<keyword evidence="8 18" id="KW-0677">Repeat</keyword>
<keyword evidence="9 18" id="KW-0460">Magnesium</keyword>
<dbReference type="NCBIfam" id="NF010934">
    <property type="entry name" value="PRK14354.1"/>
    <property type="match status" value="1"/>
</dbReference>
<proteinExistence type="inferred from homology"/>
<dbReference type="Pfam" id="PF00132">
    <property type="entry name" value="Hexapep"/>
    <property type="match status" value="3"/>
</dbReference>
<comment type="subunit">
    <text evidence="18">Homotrimer.</text>
</comment>
<dbReference type="InterPro" id="IPR050065">
    <property type="entry name" value="GlmU-like"/>
</dbReference>
<dbReference type="Proteomes" id="UP000298347">
    <property type="component" value="Unassembled WGS sequence"/>
</dbReference>
<keyword evidence="13 18" id="KW-0012">Acyltransferase</keyword>
<evidence type="ECO:0000256" key="6">
    <source>
        <dbReference type="ARBA" id="ARBA00022695"/>
    </source>
</evidence>
<dbReference type="UniPathway" id="UPA00113">
    <property type="reaction ID" value="UER00532"/>
</dbReference>
<dbReference type="NCBIfam" id="TIGR01173">
    <property type="entry name" value="glmU"/>
    <property type="match status" value="1"/>
</dbReference>
<evidence type="ECO:0000256" key="9">
    <source>
        <dbReference type="ARBA" id="ARBA00022842"/>
    </source>
</evidence>
<feature type="binding site" evidence="18">
    <location>
        <position position="103"/>
    </location>
    <ligand>
        <name>Mg(2+)</name>
        <dbReference type="ChEBI" id="CHEBI:18420"/>
    </ligand>
</feature>
<dbReference type="InterPro" id="IPR011004">
    <property type="entry name" value="Trimer_LpxA-like_sf"/>
</dbReference>
<feature type="active site" description="Proton acceptor" evidence="18">
    <location>
        <position position="363"/>
    </location>
</feature>
<dbReference type="GO" id="GO:0009252">
    <property type="term" value="P:peptidoglycan biosynthetic process"/>
    <property type="evidence" value="ECO:0007669"/>
    <property type="project" value="UniProtKB-UniRule"/>
</dbReference>
<keyword evidence="5 18" id="KW-0808">Transferase</keyword>
<dbReference type="EMBL" id="SRJD01000023">
    <property type="protein sequence ID" value="TGA96523.1"/>
    <property type="molecule type" value="Genomic_DNA"/>
</dbReference>
<feature type="binding site" evidence="18">
    <location>
        <position position="228"/>
    </location>
    <ligand>
        <name>UDP-N-acetyl-alpha-D-glucosamine</name>
        <dbReference type="ChEBI" id="CHEBI:57705"/>
    </ligand>
</feature>
<evidence type="ECO:0000256" key="18">
    <source>
        <dbReference type="HAMAP-Rule" id="MF_01631"/>
    </source>
</evidence>
<dbReference type="AlphaFoldDB" id="A0A4Z0GIE8"/>
<comment type="cofactor">
    <cofactor evidence="18">
        <name>Mg(2+)</name>
        <dbReference type="ChEBI" id="CHEBI:18420"/>
    </cofactor>
    <text evidence="18">Binds 1 Mg(2+) ion per subunit.</text>
</comment>
<keyword evidence="7 18" id="KW-0479">Metal-binding</keyword>
<protein>
    <recommendedName>
        <fullName evidence="18">Bifunctional protein GlmU</fullName>
    </recommendedName>
    <domain>
        <recommendedName>
            <fullName evidence="18">UDP-N-acetylglucosamine pyrophosphorylase</fullName>
            <ecNumber evidence="18">2.7.7.23</ecNumber>
        </recommendedName>
        <alternativeName>
            <fullName evidence="18">N-acetylglucosamine-1-phosphate uridyltransferase</fullName>
        </alternativeName>
    </domain>
    <domain>
        <recommendedName>
            <fullName evidence="18">Glucosamine-1-phosphate N-acetyltransferase</fullName>
            <ecNumber evidence="18">2.3.1.157</ecNumber>
        </recommendedName>
    </domain>
</protein>
<dbReference type="GO" id="GO:0008360">
    <property type="term" value="P:regulation of cell shape"/>
    <property type="evidence" value="ECO:0007669"/>
    <property type="project" value="UniProtKB-KW"/>
</dbReference>
<dbReference type="UniPathway" id="UPA00973"/>
<feature type="binding site" evidence="18">
    <location>
        <position position="333"/>
    </location>
    <ligand>
        <name>UDP-N-acetyl-alpha-D-glucosamine</name>
        <dbReference type="ChEBI" id="CHEBI:57705"/>
    </ligand>
</feature>
<evidence type="ECO:0000256" key="3">
    <source>
        <dbReference type="ARBA" id="ARBA00007947"/>
    </source>
</evidence>
<dbReference type="HAMAP" id="MF_01631">
    <property type="entry name" value="GlmU"/>
    <property type="match status" value="1"/>
</dbReference>
<comment type="subcellular location">
    <subcellularLocation>
        <location evidence="1 18">Cytoplasm</location>
    </subcellularLocation>
</comment>
<dbReference type="PANTHER" id="PTHR43584">
    <property type="entry name" value="NUCLEOTIDYL TRANSFERASE"/>
    <property type="match status" value="1"/>
</dbReference>
<evidence type="ECO:0000256" key="13">
    <source>
        <dbReference type="ARBA" id="ARBA00023315"/>
    </source>
</evidence>
<dbReference type="InterPro" id="IPR005882">
    <property type="entry name" value="Bifunctional_GlmU"/>
</dbReference>
<feature type="binding site" evidence="18">
    <location>
        <position position="23"/>
    </location>
    <ligand>
        <name>UDP-N-acetyl-alpha-D-glucosamine</name>
        <dbReference type="ChEBI" id="CHEBI:57705"/>
    </ligand>
</feature>
<evidence type="ECO:0000256" key="5">
    <source>
        <dbReference type="ARBA" id="ARBA00022679"/>
    </source>
</evidence>
<feature type="region of interest" description="N-acetyltransferase" evidence="18">
    <location>
        <begin position="252"/>
        <end position="459"/>
    </location>
</feature>
<dbReference type="Gene3D" id="2.160.10.10">
    <property type="entry name" value="Hexapeptide repeat proteins"/>
    <property type="match status" value="1"/>
</dbReference>
<dbReference type="GO" id="GO:0006048">
    <property type="term" value="P:UDP-N-acetylglucosamine biosynthetic process"/>
    <property type="evidence" value="ECO:0007669"/>
    <property type="project" value="UniProtKB-UniPathway"/>
</dbReference>
<dbReference type="OrthoDB" id="9775031at2"/>
<keyword evidence="6 18" id="KW-0548">Nucleotidyltransferase</keyword>
<reference evidence="20 21" key="1">
    <citation type="journal article" date="2015" name="Int. J. Syst. Evol. Microbiol.">
        <title>Sporolactobacillus shoreae sp. nov. and Sporolactobacillus spathodeae sp. nov., two spore-forming lactic acid bacteria isolated from tree barks in Thailand.</title>
        <authorList>
            <person name="Thamacharoensuk T."/>
            <person name="Kitahara M."/>
            <person name="Ohkuma M."/>
            <person name="Thongchul N."/>
            <person name="Tanasupawat S."/>
        </authorList>
    </citation>
    <scope>NUCLEOTIDE SEQUENCE [LARGE SCALE GENOMIC DNA]</scope>
    <source>
        <strain evidence="20 21">BK92</strain>
    </source>
</reference>
<evidence type="ECO:0000256" key="12">
    <source>
        <dbReference type="ARBA" id="ARBA00023268"/>
    </source>
</evidence>
<keyword evidence="4 18" id="KW-0963">Cytoplasm</keyword>
<dbReference type="GO" id="GO:0071555">
    <property type="term" value="P:cell wall organization"/>
    <property type="evidence" value="ECO:0007669"/>
    <property type="project" value="UniProtKB-KW"/>
</dbReference>
<feature type="binding site" evidence="18">
    <location>
        <position position="170"/>
    </location>
    <ligand>
        <name>UDP-N-acetyl-alpha-D-glucosamine</name>
        <dbReference type="ChEBI" id="CHEBI:57705"/>
    </ligand>
</feature>
<feature type="binding site" evidence="18">
    <location>
        <position position="377"/>
    </location>
    <ligand>
        <name>UDP-N-acetyl-alpha-D-glucosamine</name>
        <dbReference type="ChEBI" id="CHEBI:57705"/>
    </ligand>
</feature>
<evidence type="ECO:0000256" key="2">
    <source>
        <dbReference type="ARBA" id="ARBA00007707"/>
    </source>
</evidence>
<accession>A0A4Z0GIE8</accession>
<comment type="similarity">
    <text evidence="2 18">In the C-terminal section; belongs to the transferase hexapeptide repeat family.</text>
</comment>
<feature type="binding site" evidence="18">
    <location>
        <position position="73"/>
    </location>
    <ligand>
        <name>UDP-N-acetyl-alpha-D-glucosamine</name>
        <dbReference type="ChEBI" id="CHEBI:57705"/>
    </ligand>
</feature>
<feature type="binding site" evidence="18">
    <location>
        <position position="140"/>
    </location>
    <ligand>
        <name>UDP-N-acetyl-alpha-D-glucosamine</name>
        <dbReference type="ChEBI" id="CHEBI:57705"/>
    </ligand>
</feature>
<evidence type="ECO:0000256" key="8">
    <source>
        <dbReference type="ARBA" id="ARBA00022737"/>
    </source>
</evidence>
<evidence type="ECO:0000313" key="20">
    <source>
        <dbReference type="EMBL" id="TGA96523.1"/>
    </source>
</evidence>
<evidence type="ECO:0000256" key="11">
    <source>
        <dbReference type="ARBA" id="ARBA00022984"/>
    </source>
</evidence>
<dbReference type="InterPro" id="IPR018357">
    <property type="entry name" value="Hexapep_transf_CS"/>
</dbReference>
<dbReference type="RefSeq" id="WP_135349641.1">
    <property type="nucleotide sequence ID" value="NZ_SRJD01000023.1"/>
</dbReference>
<feature type="domain" description="MobA-like NTP transferase" evidence="19">
    <location>
        <begin position="6"/>
        <end position="142"/>
    </location>
</feature>
<feature type="binding site" evidence="18">
    <location>
        <position position="228"/>
    </location>
    <ligand>
        <name>Mg(2+)</name>
        <dbReference type="ChEBI" id="CHEBI:18420"/>
    </ligand>
</feature>
<feature type="binding site" evidence="18">
    <location>
        <position position="366"/>
    </location>
    <ligand>
        <name>UDP-N-acetyl-alpha-D-glucosamine</name>
        <dbReference type="ChEBI" id="CHEBI:57705"/>
    </ligand>
</feature>
<name>A0A4Z0GIE8_9BACL</name>
<gene>
    <name evidence="18 20" type="primary">glmU</name>
    <name evidence="20" type="ORF">E4665_15165</name>
</gene>
<evidence type="ECO:0000256" key="16">
    <source>
        <dbReference type="ARBA" id="ARBA00048493"/>
    </source>
</evidence>
<keyword evidence="10 18" id="KW-0133">Cell shape</keyword>
<comment type="pathway">
    <text evidence="18">Bacterial outer membrane biogenesis; LPS lipid A biosynthesis.</text>
</comment>
<dbReference type="Pfam" id="PF12804">
    <property type="entry name" value="NTP_transf_3"/>
    <property type="match status" value="1"/>
</dbReference>
<dbReference type="InterPro" id="IPR038009">
    <property type="entry name" value="GlmU_C_LbH"/>
</dbReference>
<evidence type="ECO:0000256" key="7">
    <source>
        <dbReference type="ARBA" id="ARBA00022723"/>
    </source>
</evidence>
<evidence type="ECO:0000256" key="1">
    <source>
        <dbReference type="ARBA" id="ARBA00004496"/>
    </source>
</evidence>
<comment type="caution">
    <text evidence="20">The sequence shown here is derived from an EMBL/GenBank/DDBJ whole genome shotgun (WGS) entry which is preliminary data.</text>
</comment>